<feature type="non-terminal residue" evidence="1">
    <location>
        <position position="1"/>
    </location>
</feature>
<organism evidence="1 2">
    <name type="scientific">Biomphalaria pfeifferi</name>
    <name type="common">Bloodfluke planorb</name>
    <name type="synonym">Freshwater snail</name>
    <dbReference type="NCBI Taxonomy" id="112525"/>
    <lineage>
        <taxon>Eukaryota</taxon>
        <taxon>Metazoa</taxon>
        <taxon>Spiralia</taxon>
        <taxon>Lophotrochozoa</taxon>
        <taxon>Mollusca</taxon>
        <taxon>Gastropoda</taxon>
        <taxon>Heterobranchia</taxon>
        <taxon>Euthyneura</taxon>
        <taxon>Panpulmonata</taxon>
        <taxon>Hygrophila</taxon>
        <taxon>Lymnaeoidea</taxon>
        <taxon>Planorbidae</taxon>
        <taxon>Biomphalaria</taxon>
    </lineage>
</organism>
<keyword evidence="2" id="KW-1185">Reference proteome</keyword>
<reference evidence="1" key="1">
    <citation type="journal article" date="2023" name="PLoS Negl. Trop. Dis.">
        <title>A genome sequence for Biomphalaria pfeifferi, the major vector snail for the human-infecting parasite Schistosoma mansoni.</title>
        <authorList>
            <person name="Bu L."/>
            <person name="Lu L."/>
            <person name="Laidemitt M.R."/>
            <person name="Zhang S.M."/>
            <person name="Mutuku M."/>
            <person name="Mkoji G."/>
            <person name="Steinauer M."/>
            <person name="Loker E.S."/>
        </authorList>
    </citation>
    <scope>NUCLEOTIDE SEQUENCE</scope>
    <source>
        <strain evidence="1">KasaAsao</strain>
    </source>
</reference>
<comment type="caution">
    <text evidence="1">The sequence shown here is derived from an EMBL/GenBank/DDBJ whole genome shotgun (WGS) entry which is preliminary data.</text>
</comment>
<name>A0AAD8C3X9_BIOPF</name>
<accession>A0AAD8C3X9</accession>
<evidence type="ECO:0000313" key="2">
    <source>
        <dbReference type="Proteomes" id="UP001233172"/>
    </source>
</evidence>
<dbReference type="Proteomes" id="UP001233172">
    <property type="component" value="Unassembled WGS sequence"/>
</dbReference>
<reference evidence="1" key="2">
    <citation type="submission" date="2023-04" db="EMBL/GenBank/DDBJ databases">
        <authorList>
            <person name="Bu L."/>
            <person name="Lu L."/>
            <person name="Laidemitt M.R."/>
            <person name="Zhang S.M."/>
            <person name="Mutuku M."/>
            <person name="Mkoji G."/>
            <person name="Steinauer M."/>
            <person name="Loker E.S."/>
        </authorList>
    </citation>
    <scope>NUCLEOTIDE SEQUENCE</scope>
    <source>
        <strain evidence="1">KasaAsao</strain>
        <tissue evidence="1">Whole Snail</tissue>
    </source>
</reference>
<dbReference type="EMBL" id="JASAOG010000015">
    <property type="protein sequence ID" value="KAK0065040.1"/>
    <property type="molecule type" value="Genomic_DNA"/>
</dbReference>
<proteinExistence type="predicted"/>
<sequence length="53" mass="5973">LLTILKNMAVNSLFPSPYTPCHKQSVSLNVTEVYCQVNIEQVTAEVYCQVNIE</sequence>
<evidence type="ECO:0000313" key="1">
    <source>
        <dbReference type="EMBL" id="KAK0065040.1"/>
    </source>
</evidence>
<dbReference type="AlphaFoldDB" id="A0AAD8C3X9"/>
<gene>
    <name evidence="1" type="ORF">Bpfe_005598</name>
</gene>
<protein>
    <submittedName>
        <fullName evidence="1">Uncharacterized protein</fullName>
    </submittedName>
</protein>